<accession>A0A1F8F4E4</accession>
<evidence type="ECO:0000313" key="4">
    <source>
        <dbReference type="Proteomes" id="UP000176834"/>
    </source>
</evidence>
<dbReference type="CDD" id="cd07731">
    <property type="entry name" value="ComA-like_MBL-fold"/>
    <property type="match status" value="1"/>
</dbReference>
<dbReference type="AlphaFoldDB" id="A0A1F8F4E4"/>
<feature type="signal peptide" evidence="1">
    <location>
        <begin position="1"/>
        <end position="19"/>
    </location>
</feature>
<dbReference type="InterPro" id="IPR035681">
    <property type="entry name" value="ComA-like_MBL"/>
</dbReference>
<dbReference type="InterPro" id="IPR036866">
    <property type="entry name" value="RibonucZ/Hydroxyglut_hydro"/>
</dbReference>
<protein>
    <recommendedName>
        <fullName evidence="2">Metallo-beta-lactamase domain-containing protein</fullName>
    </recommendedName>
</protein>
<dbReference type="Gene3D" id="3.60.15.10">
    <property type="entry name" value="Ribonuclease Z/Hydroxyacylglutathione hydrolase-like"/>
    <property type="match status" value="1"/>
</dbReference>
<reference evidence="3 4" key="1">
    <citation type="journal article" date="2016" name="Nat. Commun.">
        <title>Thousands of microbial genomes shed light on interconnected biogeochemical processes in an aquifer system.</title>
        <authorList>
            <person name="Anantharaman K."/>
            <person name="Brown C.T."/>
            <person name="Hug L.A."/>
            <person name="Sharon I."/>
            <person name="Castelle C.J."/>
            <person name="Probst A.J."/>
            <person name="Thomas B.C."/>
            <person name="Singh A."/>
            <person name="Wilkins M.J."/>
            <person name="Karaoz U."/>
            <person name="Brodie E.L."/>
            <person name="Williams K.H."/>
            <person name="Hubbard S.S."/>
            <person name="Banfield J.F."/>
        </authorList>
    </citation>
    <scope>NUCLEOTIDE SEQUENCE [LARGE SCALE GENOMIC DNA]</scope>
</reference>
<dbReference type="InterPro" id="IPR052159">
    <property type="entry name" value="Competence_DNA_uptake"/>
</dbReference>
<dbReference type="PANTHER" id="PTHR30619">
    <property type="entry name" value="DNA INTERNALIZATION/COMPETENCE PROTEIN COMEC/REC2"/>
    <property type="match status" value="1"/>
</dbReference>
<dbReference type="InterPro" id="IPR001279">
    <property type="entry name" value="Metallo-B-lactamas"/>
</dbReference>
<evidence type="ECO:0000313" key="3">
    <source>
        <dbReference type="EMBL" id="OGN07129.1"/>
    </source>
</evidence>
<evidence type="ECO:0000256" key="1">
    <source>
        <dbReference type="SAM" id="SignalP"/>
    </source>
</evidence>
<organism evidence="3 4">
    <name type="scientific">Candidatus Yanofskybacteria bacterium RIFCSPHIGHO2_02_FULL_38_22b</name>
    <dbReference type="NCBI Taxonomy" id="1802673"/>
    <lineage>
        <taxon>Bacteria</taxon>
        <taxon>Candidatus Yanofskyibacteriota</taxon>
    </lineage>
</organism>
<gene>
    <name evidence="3" type="ORF">A3B86_01830</name>
</gene>
<dbReference type="PANTHER" id="PTHR30619:SF7">
    <property type="entry name" value="BETA-LACTAMASE DOMAIN PROTEIN"/>
    <property type="match status" value="1"/>
</dbReference>
<sequence>MHLVILLCLSVFAFSTHSAASQKDGLLKIYFFNVGQGDSIFIETPSGHQILIDGGPGGKVLSKLGGVMPFYDKNINLVVMTHPDADHASGLVEVLEKYEVENVVFSDIESEKALYLAWKELVEKEGANIIDPILGKIIDLGDGVILHIIYPSESLTGQRFDKTNNNSIVAMLDYKDLEVLLTGDIEVKGERAILIEGVDVDADILKIAHHGSKTSSMEEFLSAVSPEVAVIQVGAENRYSHPTEEVLKRLDDFGIKYYRNDLDGDIKITSDGNSFIIN</sequence>
<dbReference type="SUPFAM" id="SSF56281">
    <property type="entry name" value="Metallo-hydrolase/oxidoreductase"/>
    <property type="match status" value="1"/>
</dbReference>
<feature type="domain" description="Metallo-beta-lactamase" evidence="2">
    <location>
        <begin position="36"/>
        <end position="235"/>
    </location>
</feature>
<comment type="caution">
    <text evidence="3">The sequence shown here is derived from an EMBL/GenBank/DDBJ whole genome shotgun (WGS) entry which is preliminary data.</text>
</comment>
<proteinExistence type="predicted"/>
<dbReference type="SMART" id="SM00849">
    <property type="entry name" value="Lactamase_B"/>
    <property type="match status" value="1"/>
</dbReference>
<feature type="chain" id="PRO_5009535476" description="Metallo-beta-lactamase domain-containing protein" evidence="1">
    <location>
        <begin position="20"/>
        <end position="278"/>
    </location>
</feature>
<evidence type="ECO:0000259" key="2">
    <source>
        <dbReference type="SMART" id="SM00849"/>
    </source>
</evidence>
<keyword evidence="1" id="KW-0732">Signal</keyword>
<dbReference type="EMBL" id="MGJN01000009">
    <property type="protein sequence ID" value="OGN07129.1"/>
    <property type="molecule type" value="Genomic_DNA"/>
</dbReference>
<dbReference type="Proteomes" id="UP000176834">
    <property type="component" value="Unassembled WGS sequence"/>
</dbReference>
<dbReference type="Pfam" id="PF00753">
    <property type="entry name" value="Lactamase_B"/>
    <property type="match status" value="1"/>
</dbReference>
<name>A0A1F8F4E4_9BACT</name>